<sequence length="732" mass="78401">MVDDNELRKLRDAAIPAPGESAKARAFEAALRAYDQQNISAVTQGSVGGLRLTERAQKLWSEIMQKKLIATPAIAGLVALPIAGYATFHLLREQPSPFGGDEKITETLAGKPATLKPLAKQAPGDQAINEPTVTTAPAKDKKVSADVEDRDASDALASAAPPKSESTAAGGAAQPNAPVSPTVSSRLDLKTYSGKEMEYGTLPASRPAPAPSGEIAGLMPSAPNAARASRVQGAESKLVAPQQPAAIPADQIAPQEENRDRVQDFKTNPVHAALEDPVSTFSIDVDTASYSFVRGSLKQGYLPQADTVRVEEMINYFPYDWKGPDSASTPFNSTVSVMPTPWNTHTKLMHVAIKGFDIKPTEQPKANLVFLIDVSGSMDEPDKLPLLKSAFRLLVSKLKADDTISIVTYAGDAGTVLMPTKIAEKDKILNAIDNLRPGGSTAGEAGIKEAYKLAQQSFIKDGVNRVMLATDGDFNVGQTDDDDLKRLIESERKTGVFLSVFGFGRGNLNDEMMQTIAQNGNGTAAYIDTLAEAEKVLVEDASSTLFTIAKDVKIQVEFNPDKVSEYRLIGYETRALNREDFNNDRVDAGDIGSGHSVTAIYEITPKGGGGEQIDPLRYGQAMVNNGGVANADEYAFVKIRYKLPNEDVSKLITTPVTSANEVASFDQASTDQRFSVAVAAFGQKLRDEDATAKFGYDKIMEIATAARGADPFGYRSEFLSLVRLASALGGNR</sequence>
<evidence type="ECO:0000313" key="5">
    <source>
        <dbReference type="Proteomes" id="UP001387293"/>
    </source>
</evidence>
<accession>A0ABU8KXE7</accession>
<dbReference type="InterPro" id="IPR021908">
    <property type="entry name" value="YfbK_C"/>
</dbReference>
<feature type="domain" description="VWFA" evidence="3">
    <location>
        <begin position="367"/>
        <end position="545"/>
    </location>
</feature>
<dbReference type="Pfam" id="PF00092">
    <property type="entry name" value="VWA"/>
    <property type="match status" value="1"/>
</dbReference>
<comment type="caution">
    <text evidence="4">The sequence shown here is derived from an EMBL/GenBank/DDBJ whole genome shotgun (WGS) entry which is preliminary data.</text>
</comment>
<dbReference type="InterPro" id="IPR002035">
    <property type="entry name" value="VWF_A"/>
</dbReference>
<feature type="compositionally biased region" description="Basic and acidic residues" evidence="1">
    <location>
        <begin position="138"/>
        <end position="153"/>
    </location>
</feature>
<keyword evidence="2" id="KW-0472">Membrane</keyword>
<dbReference type="CDD" id="cd01465">
    <property type="entry name" value="vWA_subgroup"/>
    <property type="match status" value="1"/>
</dbReference>
<keyword evidence="2" id="KW-0812">Transmembrane</keyword>
<evidence type="ECO:0000256" key="1">
    <source>
        <dbReference type="SAM" id="MobiDB-lite"/>
    </source>
</evidence>
<proteinExistence type="predicted"/>
<dbReference type="InterPro" id="IPR036465">
    <property type="entry name" value="vWFA_dom_sf"/>
</dbReference>
<feature type="compositionally biased region" description="Low complexity" evidence="1">
    <location>
        <begin position="240"/>
        <end position="255"/>
    </location>
</feature>
<protein>
    <submittedName>
        <fullName evidence="4">von Willebrand factor type A domain-containing protein</fullName>
    </submittedName>
</protein>
<dbReference type="Gene3D" id="3.40.50.410">
    <property type="entry name" value="von Willebrand factor, type A domain"/>
    <property type="match status" value="1"/>
</dbReference>
<evidence type="ECO:0000256" key="2">
    <source>
        <dbReference type="SAM" id="Phobius"/>
    </source>
</evidence>
<reference evidence="4 5" key="1">
    <citation type="submission" date="2022-12" db="EMBL/GenBank/DDBJ databases">
        <authorList>
            <person name="Muema E."/>
        </authorList>
    </citation>
    <scope>NUCLEOTIDE SEQUENCE [LARGE SCALE GENOMIC DNA]</scope>
    <source>
        <strain evidence="5">1326</strain>
    </source>
</reference>
<feature type="region of interest" description="Disordered" evidence="1">
    <location>
        <begin position="115"/>
        <end position="186"/>
    </location>
</feature>
<dbReference type="EMBL" id="JAPYKS010000007">
    <property type="protein sequence ID" value="MEI9409459.1"/>
    <property type="molecule type" value="Genomic_DNA"/>
</dbReference>
<dbReference type="Pfam" id="PF12450">
    <property type="entry name" value="vWF_A"/>
    <property type="match status" value="1"/>
</dbReference>
<dbReference type="Proteomes" id="UP001387293">
    <property type="component" value="Unassembled WGS sequence"/>
</dbReference>
<dbReference type="SMART" id="SM00327">
    <property type="entry name" value="VWA"/>
    <property type="match status" value="1"/>
</dbReference>
<name>A0ABU8KXE7_9HYPH</name>
<dbReference type="InterPro" id="IPR022156">
    <property type="entry name" value="Uncharacterised_YfbK_N"/>
</dbReference>
<dbReference type="SUPFAM" id="SSF53300">
    <property type="entry name" value="vWA-like"/>
    <property type="match status" value="1"/>
</dbReference>
<feature type="transmembrane region" description="Helical" evidence="2">
    <location>
        <begin position="68"/>
        <end position="88"/>
    </location>
</feature>
<dbReference type="InterPro" id="IPR051266">
    <property type="entry name" value="CLCR"/>
</dbReference>
<dbReference type="PANTHER" id="PTHR10579:SF43">
    <property type="entry name" value="ZINC FINGER (C3HC4-TYPE RING FINGER) FAMILY PROTEIN"/>
    <property type="match status" value="1"/>
</dbReference>
<evidence type="ECO:0000259" key="3">
    <source>
        <dbReference type="PROSITE" id="PS50234"/>
    </source>
</evidence>
<dbReference type="PROSITE" id="PS50234">
    <property type="entry name" value="VWFA"/>
    <property type="match status" value="1"/>
</dbReference>
<dbReference type="RefSeq" id="WP_337106419.1">
    <property type="nucleotide sequence ID" value="NZ_JAPYKS010000007.1"/>
</dbReference>
<gene>
    <name evidence="4" type="ORF">O7A60_11860</name>
</gene>
<evidence type="ECO:0000313" key="4">
    <source>
        <dbReference type="EMBL" id="MEI9409459.1"/>
    </source>
</evidence>
<organism evidence="4 5">
    <name type="scientific">Mesorhizobium salmacidum</name>
    <dbReference type="NCBI Taxonomy" id="3015171"/>
    <lineage>
        <taxon>Bacteria</taxon>
        <taxon>Pseudomonadati</taxon>
        <taxon>Pseudomonadota</taxon>
        <taxon>Alphaproteobacteria</taxon>
        <taxon>Hyphomicrobiales</taxon>
        <taxon>Phyllobacteriaceae</taxon>
        <taxon>Mesorhizobium</taxon>
    </lineage>
</organism>
<feature type="region of interest" description="Disordered" evidence="1">
    <location>
        <begin position="198"/>
        <end position="261"/>
    </location>
</feature>
<keyword evidence="2" id="KW-1133">Transmembrane helix</keyword>
<dbReference type="PANTHER" id="PTHR10579">
    <property type="entry name" value="CALCIUM-ACTIVATED CHLORIDE CHANNEL REGULATOR"/>
    <property type="match status" value="1"/>
</dbReference>
<keyword evidence="5" id="KW-1185">Reference proteome</keyword>
<dbReference type="Pfam" id="PF12034">
    <property type="entry name" value="YfbK_C"/>
    <property type="match status" value="1"/>
</dbReference>